<feature type="domain" description="4Fe-4S ferredoxin-type" evidence="5">
    <location>
        <begin position="35"/>
        <end position="64"/>
    </location>
</feature>
<keyword evidence="3" id="KW-0408">Iron</keyword>
<dbReference type="OrthoDB" id="9798098at2"/>
<dbReference type="InterPro" id="IPR050340">
    <property type="entry name" value="Cytosolic_Fe-S_CAF"/>
</dbReference>
<keyword evidence="8" id="KW-1185">Reference proteome</keyword>
<dbReference type="Gene3D" id="3.30.70.20">
    <property type="match status" value="1"/>
</dbReference>
<evidence type="ECO:0000256" key="1">
    <source>
        <dbReference type="ARBA" id="ARBA00022485"/>
    </source>
</evidence>
<organism evidence="7 8">
    <name type="scientific">Fervidicella metallireducens AeB</name>
    <dbReference type="NCBI Taxonomy" id="1403537"/>
    <lineage>
        <taxon>Bacteria</taxon>
        <taxon>Bacillati</taxon>
        <taxon>Bacillota</taxon>
        <taxon>Clostridia</taxon>
        <taxon>Eubacteriales</taxon>
        <taxon>Clostridiaceae</taxon>
        <taxon>Fervidicella</taxon>
    </lineage>
</organism>
<accession>A0A017RXV6</accession>
<evidence type="ECO:0000259" key="5">
    <source>
        <dbReference type="PROSITE" id="PS51379"/>
    </source>
</evidence>
<dbReference type="EMBL" id="AZQP01000007">
    <property type="protein sequence ID" value="EYE89239.1"/>
    <property type="molecule type" value="Genomic_DNA"/>
</dbReference>
<dbReference type="InterPro" id="IPR017900">
    <property type="entry name" value="4Fe4S_Fe_S_CS"/>
</dbReference>
<dbReference type="Pfam" id="PF04060">
    <property type="entry name" value="FeS"/>
    <property type="match status" value="1"/>
</dbReference>
<dbReference type="STRING" id="1403537.Q428_03530"/>
<dbReference type="RefSeq" id="WP_051514880.1">
    <property type="nucleotide sequence ID" value="NZ_AZQP01000007.1"/>
</dbReference>
<evidence type="ECO:0000256" key="2">
    <source>
        <dbReference type="ARBA" id="ARBA00022723"/>
    </source>
</evidence>
<evidence type="ECO:0000313" key="7">
    <source>
        <dbReference type="EMBL" id="EYE89239.1"/>
    </source>
</evidence>
<evidence type="ECO:0008006" key="9">
    <source>
        <dbReference type="Google" id="ProtNLM"/>
    </source>
</evidence>
<feature type="domain" description="4Fe-4S ferredoxin-type" evidence="5">
    <location>
        <begin position="6"/>
        <end position="34"/>
    </location>
</feature>
<dbReference type="GO" id="GO:0051539">
    <property type="term" value="F:4 iron, 4 sulfur cluster binding"/>
    <property type="evidence" value="ECO:0007669"/>
    <property type="project" value="UniProtKB-KW"/>
</dbReference>
<dbReference type="Proteomes" id="UP000019681">
    <property type="component" value="Unassembled WGS sequence"/>
</dbReference>
<dbReference type="Gene3D" id="3.40.950.10">
    <property type="entry name" value="Fe-only Hydrogenase (Larger Subunit), Chain L, domain 3"/>
    <property type="match status" value="1"/>
</dbReference>
<dbReference type="InterPro" id="IPR004108">
    <property type="entry name" value="Fe_hydrogenase_lsu_C"/>
</dbReference>
<dbReference type="InterPro" id="IPR017896">
    <property type="entry name" value="4Fe4S_Fe-S-bd"/>
</dbReference>
<dbReference type="AlphaFoldDB" id="A0A017RXV6"/>
<feature type="domain" description="4Fe-4S" evidence="6">
    <location>
        <begin position="360"/>
        <end position="416"/>
    </location>
</feature>
<dbReference type="InterPro" id="IPR009016">
    <property type="entry name" value="Fe_hydrogenase"/>
</dbReference>
<dbReference type="PROSITE" id="PS00198">
    <property type="entry name" value="4FE4S_FER_1"/>
    <property type="match status" value="1"/>
</dbReference>
<sequence>MNEIFHSVELIEEKCNGCTRCMIKCPVEAIRLKNSKAVIYGDRCIDCGVCIKVCPYNAHVGKRDVLDVLDNFKTKIAIPSVTLYSQFGEYIEPGLINDAIKSLGFDEVFDITYACDIVTEITKNEIEKMPKPAISPFCPSIIRLIQVNYPELVDHIVKVLTPIEVAAILIREKYGENSDGIGIFYLSPCVSRVTKGKYPFLSSETHIDGVLAISDLFPQLLKYINKNKAAAPQSNSNMSSTGIAWAIPGGQSKAMNLEEYIAVYGVENVIKVLDEIEKGKLSNVDFVEAFACTEGCLGGILLADNPFNARRIINKYYDKLDKRCEINEMSEEYKSRFLSDMKNNKTYNPKLAEDFASAVKKMNFMNKLINSLPGTDCGQCGSPSCKAFAEDVVRGLSTVDECKFITLKGGEGNEGK</sequence>
<dbReference type="Gene3D" id="1.10.15.40">
    <property type="entry name" value="Electron transport complex subunit B, putative Fe-S cluster"/>
    <property type="match status" value="1"/>
</dbReference>
<name>A0A017RXV6_9CLOT</name>
<protein>
    <recommendedName>
        <fullName evidence="9">Ferredoxin</fullName>
    </recommendedName>
</protein>
<keyword evidence="1" id="KW-0004">4Fe-4S</keyword>
<dbReference type="SUPFAM" id="SSF54862">
    <property type="entry name" value="4Fe-4S ferredoxins"/>
    <property type="match status" value="1"/>
</dbReference>
<proteinExistence type="predicted"/>
<comment type="caution">
    <text evidence="7">The sequence shown here is derived from an EMBL/GenBank/DDBJ whole genome shotgun (WGS) entry which is preliminary data.</text>
</comment>
<dbReference type="PANTHER" id="PTHR11615">
    <property type="entry name" value="NITRATE, FORMATE, IRON DEHYDROGENASE"/>
    <property type="match status" value="1"/>
</dbReference>
<evidence type="ECO:0000259" key="6">
    <source>
        <dbReference type="PROSITE" id="PS51656"/>
    </source>
</evidence>
<reference evidence="7 8" key="1">
    <citation type="journal article" date="2014" name="Genome Announc.">
        <title>Draft Genome Sequence of Fervidicella metallireducens Strain AeBT, an Iron-Reducing Thermoanaerobe from the Great Artesian Basin.</title>
        <authorList>
            <person name="Patel B.K."/>
        </authorList>
    </citation>
    <scope>NUCLEOTIDE SEQUENCE [LARGE SCALE GENOMIC DNA]</scope>
    <source>
        <strain evidence="7 8">AeB</strain>
    </source>
</reference>
<dbReference type="GO" id="GO:0046872">
    <property type="term" value="F:metal ion binding"/>
    <property type="evidence" value="ECO:0007669"/>
    <property type="project" value="UniProtKB-KW"/>
</dbReference>
<evidence type="ECO:0000256" key="3">
    <source>
        <dbReference type="ARBA" id="ARBA00023004"/>
    </source>
</evidence>
<dbReference type="InterPro" id="IPR007202">
    <property type="entry name" value="4Fe-4S_dom"/>
</dbReference>
<evidence type="ECO:0000256" key="4">
    <source>
        <dbReference type="ARBA" id="ARBA00023014"/>
    </source>
</evidence>
<dbReference type="PROSITE" id="PS51379">
    <property type="entry name" value="4FE4S_FER_2"/>
    <property type="match status" value="2"/>
</dbReference>
<dbReference type="PROSITE" id="PS51656">
    <property type="entry name" value="4FE4S"/>
    <property type="match status" value="1"/>
</dbReference>
<dbReference type="Pfam" id="PF13237">
    <property type="entry name" value="Fer4_10"/>
    <property type="match status" value="1"/>
</dbReference>
<keyword evidence="2" id="KW-0479">Metal-binding</keyword>
<evidence type="ECO:0000313" key="8">
    <source>
        <dbReference type="Proteomes" id="UP000019681"/>
    </source>
</evidence>
<dbReference type="SUPFAM" id="SSF53920">
    <property type="entry name" value="Fe-only hydrogenase"/>
    <property type="match status" value="1"/>
</dbReference>
<gene>
    <name evidence="7" type="ORF">Q428_03530</name>
</gene>
<keyword evidence="4" id="KW-0411">Iron-sulfur</keyword>
<dbReference type="Pfam" id="PF02906">
    <property type="entry name" value="Fe_hyd_lg_C"/>
    <property type="match status" value="2"/>
</dbReference>